<proteinExistence type="predicted"/>
<dbReference type="GeneID" id="66516868"/>
<dbReference type="NCBIfam" id="NF045926">
    <property type="entry name" value="STM2901_fam"/>
    <property type="match status" value="1"/>
</dbReference>
<dbReference type="AlphaFoldDB" id="A0AAU8T0E7"/>
<dbReference type="InterPro" id="IPR058064">
    <property type="entry name" value="STM2901-like"/>
</dbReference>
<gene>
    <name evidence="1" type="ORF">OI25_2932</name>
</gene>
<reference evidence="1 2" key="1">
    <citation type="journal article" date="2015" name="Genome Announc.">
        <title>Complete genome sequences for 59 burkholderia isolates, both pathogenic and near neighbor.</title>
        <authorList>
            <person name="Johnson S.L."/>
            <person name="Bishop-Lilly K.A."/>
            <person name="Ladner J.T."/>
            <person name="Daligault H.E."/>
            <person name="Davenport K.W."/>
            <person name="Jaissle J."/>
            <person name="Frey K.G."/>
            <person name="Koroleva G.I."/>
            <person name="Bruce D.C."/>
            <person name="Coyne S.R."/>
            <person name="Broomall S.M."/>
            <person name="Li P.E."/>
            <person name="Teshima H."/>
            <person name="Gibbons H.S."/>
            <person name="Palacios G.F."/>
            <person name="Rosenzweig C.N."/>
            <person name="Redden C.L."/>
            <person name="Xu Y."/>
            <person name="Minogue T.D."/>
            <person name="Chain P.S."/>
        </authorList>
    </citation>
    <scope>NUCLEOTIDE SEQUENCE [LARGE SCALE GENOMIC DNA]</scope>
    <source>
        <strain evidence="1 2">ATCC BAA-463</strain>
    </source>
</reference>
<evidence type="ECO:0000313" key="1">
    <source>
        <dbReference type="EMBL" id="AJZ59292.1"/>
    </source>
</evidence>
<accession>A0AAU8T0E7</accession>
<dbReference type="InterPro" id="IPR058522">
    <property type="entry name" value="DUF8209"/>
</dbReference>
<dbReference type="RefSeq" id="WP_046568614.1">
    <property type="nucleotide sequence ID" value="NZ_CP010026.1"/>
</dbReference>
<dbReference type="Proteomes" id="UP000032614">
    <property type="component" value="Chromosome 1"/>
</dbReference>
<organism evidence="1 2">
    <name type="scientific">Paraburkholderia fungorum</name>
    <dbReference type="NCBI Taxonomy" id="134537"/>
    <lineage>
        <taxon>Bacteria</taxon>
        <taxon>Pseudomonadati</taxon>
        <taxon>Pseudomonadota</taxon>
        <taxon>Betaproteobacteria</taxon>
        <taxon>Burkholderiales</taxon>
        <taxon>Burkholderiaceae</taxon>
        <taxon>Paraburkholderia</taxon>
    </lineage>
</organism>
<dbReference type="KEGG" id="bfn:OI25_2932"/>
<sequence length="143" mass="16035">MANTYSYGVHRGLEPVELFFFIAVAETCDQVGINDVEGVILVLSGWPILPTRQKFAGATKGTSVASVMSRSIFRYEFKRKVLPTLTLQSIKSFRVILTRRLGVFIGRAVPGLGWVLLGRDVFEIGRNTVLKYNRMVKPEDQVL</sequence>
<dbReference type="Pfam" id="PF26636">
    <property type="entry name" value="DUF8209"/>
    <property type="match status" value="1"/>
</dbReference>
<evidence type="ECO:0000313" key="2">
    <source>
        <dbReference type="Proteomes" id="UP000032614"/>
    </source>
</evidence>
<protein>
    <submittedName>
        <fullName evidence="1">Uncharacterized protein</fullName>
    </submittedName>
</protein>
<name>A0AAU8T0E7_9BURK</name>
<dbReference type="EMBL" id="CP010026">
    <property type="protein sequence ID" value="AJZ59292.1"/>
    <property type="molecule type" value="Genomic_DNA"/>
</dbReference>